<dbReference type="OrthoDB" id="8376262at2759"/>
<dbReference type="Proteomes" id="UP000499080">
    <property type="component" value="Unassembled WGS sequence"/>
</dbReference>
<organism evidence="1 2">
    <name type="scientific">Araneus ventricosus</name>
    <name type="common">Orbweaver spider</name>
    <name type="synonym">Epeira ventricosa</name>
    <dbReference type="NCBI Taxonomy" id="182803"/>
    <lineage>
        <taxon>Eukaryota</taxon>
        <taxon>Metazoa</taxon>
        <taxon>Ecdysozoa</taxon>
        <taxon>Arthropoda</taxon>
        <taxon>Chelicerata</taxon>
        <taxon>Arachnida</taxon>
        <taxon>Araneae</taxon>
        <taxon>Araneomorphae</taxon>
        <taxon>Entelegynae</taxon>
        <taxon>Araneoidea</taxon>
        <taxon>Araneidae</taxon>
        <taxon>Araneus</taxon>
    </lineage>
</organism>
<evidence type="ECO:0000313" key="1">
    <source>
        <dbReference type="EMBL" id="GBN47655.1"/>
    </source>
</evidence>
<comment type="caution">
    <text evidence="1">The sequence shown here is derived from an EMBL/GenBank/DDBJ whole genome shotgun (WGS) entry which is preliminary data.</text>
</comment>
<gene>
    <name evidence="1" type="ORF">AVEN_62610_1</name>
</gene>
<sequence>MNQKEKCSDKELQNARASKTKLNSSDLLLENNVNENDKRLCNAESTNIIVDLNALKTALNTVSKCKHCNSTDCFDDLEETNSRRGTCYILTVYMKILWLFY</sequence>
<dbReference type="AlphaFoldDB" id="A0A4Y2P6V9"/>
<protein>
    <submittedName>
        <fullName evidence="1">Uncharacterized protein</fullName>
    </submittedName>
</protein>
<accession>A0A4Y2P6V9</accession>
<dbReference type="EMBL" id="BGPR01291830">
    <property type="protein sequence ID" value="GBN47655.1"/>
    <property type="molecule type" value="Genomic_DNA"/>
</dbReference>
<reference evidence="1 2" key="1">
    <citation type="journal article" date="2019" name="Sci. Rep.">
        <title>Orb-weaving spider Araneus ventricosus genome elucidates the spidroin gene catalogue.</title>
        <authorList>
            <person name="Kono N."/>
            <person name="Nakamura H."/>
            <person name="Ohtoshi R."/>
            <person name="Moran D.A.P."/>
            <person name="Shinohara A."/>
            <person name="Yoshida Y."/>
            <person name="Fujiwara M."/>
            <person name="Mori M."/>
            <person name="Tomita M."/>
            <person name="Arakawa K."/>
        </authorList>
    </citation>
    <scope>NUCLEOTIDE SEQUENCE [LARGE SCALE GENOMIC DNA]</scope>
</reference>
<evidence type="ECO:0000313" key="2">
    <source>
        <dbReference type="Proteomes" id="UP000499080"/>
    </source>
</evidence>
<name>A0A4Y2P6V9_ARAVE</name>
<proteinExistence type="predicted"/>
<keyword evidence="2" id="KW-1185">Reference proteome</keyword>